<reference evidence="8 9" key="1">
    <citation type="submission" date="2020-02" db="EMBL/GenBank/DDBJ databases">
        <title>Out from the shadows clarifying the taxonomy of the family Cryomorphaceae and related taxa by utilizing the GTDB taxonomic framework.</title>
        <authorList>
            <person name="Bowman J.P."/>
        </authorList>
    </citation>
    <scope>NUCLEOTIDE SEQUENCE [LARGE SCALE GENOMIC DNA]</scope>
    <source>
        <strain evidence="8 9">QSSC 1-22</strain>
    </source>
</reference>
<keyword evidence="4 6" id="KW-1133">Transmembrane helix</keyword>
<dbReference type="Pfam" id="PF02690">
    <property type="entry name" value="Na_Pi_cotrans"/>
    <property type="match status" value="2"/>
</dbReference>
<dbReference type="Pfam" id="PF01895">
    <property type="entry name" value="PhoU"/>
    <property type="match status" value="1"/>
</dbReference>
<feature type="transmembrane region" description="Helical" evidence="6">
    <location>
        <begin position="256"/>
        <end position="277"/>
    </location>
</feature>
<name>A0A7K3WTY0_9FLAO</name>
<feature type="transmembrane region" description="Helical" evidence="6">
    <location>
        <begin position="175"/>
        <end position="197"/>
    </location>
</feature>
<dbReference type="GO" id="GO:0005436">
    <property type="term" value="F:sodium:phosphate symporter activity"/>
    <property type="evidence" value="ECO:0007669"/>
    <property type="project" value="InterPro"/>
</dbReference>
<dbReference type="NCBIfam" id="NF037997">
    <property type="entry name" value="Na_Pi_symport"/>
    <property type="match status" value="1"/>
</dbReference>
<feature type="transmembrane region" description="Helical" evidence="6">
    <location>
        <begin position="297"/>
        <end position="318"/>
    </location>
</feature>
<dbReference type="Proteomes" id="UP000486602">
    <property type="component" value="Unassembled WGS sequence"/>
</dbReference>
<keyword evidence="9" id="KW-1185">Reference proteome</keyword>
<feature type="transmembrane region" description="Helical" evidence="6">
    <location>
        <begin position="88"/>
        <end position="107"/>
    </location>
</feature>
<evidence type="ECO:0000256" key="6">
    <source>
        <dbReference type="SAM" id="Phobius"/>
    </source>
</evidence>
<dbReference type="InterPro" id="IPR026022">
    <property type="entry name" value="PhoU_dom"/>
</dbReference>
<feature type="transmembrane region" description="Helical" evidence="6">
    <location>
        <begin position="113"/>
        <end position="130"/>
    </location>
</feature>
<gene>
    <name evidence="8" type="ORF">G3O08_15745</name>
</gene>
<dbReference type="PANTHER" id="PTHR10010:SF46">
    <property type="entry name" value="SODIUM-DEPENDENT PHOSPHATE TRANSPORT PROTEIN 2B"/>
    <property type="match status" value="1"/>
</dbReference>
<evidence type="ECO:0000256" key="3">
    <source>
        <dbReference type="ARBA" id="ARBA00022692"/>
    </source>
</evidence>
<dbReference type="GO" id="GO:0005886">
    <property type="term" value="C:plasma membrane"/>
    <property type="evidence" value="ECO:0007669"/>
    <property type="project" value="UniProtKB-SubCell"/>
</dbReference>
<comment type="subcellular location">
    <subcellularLocation>
        <location evidence="1">Cell membrane</location>
        <topology evidence="1">Multi-pass membrane protein</topology>
    </subcellularLocation>
</comment>
<accession>A0A7K3WTY0</accession>
<dbReference type="InterPro" id="IPR038078">
    <property type="entry name" value="PhoU-like_sf"/>
</dbReference>
<comment type="caution">
    <text evidence="8">The sequence shown here is derived from an EMBL/GenBank/DDBJ whole genome shotgun (WGS) entry which is preliminary data.</text>
</comment>
<dbReference type="PANTHER" id="PTHR10010">
    <property type="entry name" value="SOLUTE CARRIER FAMILY 34 SODIUM PHOSPHATE , MEMBER 2-RELATED"/>
    <property type="match status" value="1"/>
</dbReference>
<protein>
    <submittedName>
        <fullName evidence="8">Na/Pi cotransporter family protein</fullName>
    </submittedName>
</protein>
<dbReference type="GO" id="GO:0044341">
    <property type="term" value="P:sodium-dependent phosphate transport"/>
    <property type="evidence" value="ECO:0007669"/>
    <property type="project" value="InterPro"/>
</dbReference>
<evidence type="ECO:0000313" key="8">
    <source>
        <dbReference type="EMBL" id="NEN24954.1"/>
    </source>
</evidence>
<feature type="domain" description="PhoU" evidence="7">
    <location>
        <begin position="366"/>
        <end position="447"/>
    </location>
</feature>
<keyword evidence="3 6" id="KW-0812">Transmembrane</keyword>
<proteinExistence type="predicted"/>
<sequence length="562" mass="62025">MPWGATRFLFLIGALSLFIFGMKTMTEGIQASAGIRLRQILESMTKNRVTGVLSGFLLTGVLQSSSATTVMTVSFVNAGLISLAQSAGIMMGANMGTTITGWIVSLLGFRVDITVYALAILAVAAPLLFMRKTEFRSWGTALTGFALLFMGLGFLKETVPTFSENSGFVQLIISYANIPVLGVIMFVILGIIITLIVQSSSTAITLTMAFCATGVIPFEAAAAMVLGENIGTTATAEVAALVGNVHAKRSARIHTLFNIIGALWMVFLIPYVLPLIGKFLAADPYSNTDAGHQAATIGLAAFHSVFNLTNVLLLIWFVPQLVKLATKTVRSRGRDDETFRLEYIDTAIQISEISLVEAKNELVKFGDITMRMCSFVRKLLTETDSDVQDDMHKRIQKYEKITDKMEVEIANYCARLSRMELSNLASERVRAILSISNNLESLGDVFYKMSSTIERKSAAKIWFTPDQRINLLEMFDLINKALANMLNNLEKDESEEIDINYAKDLERKLNKMRNHLKHEYIRRIESGNYNMRSGSVYSDLFSSLEKAGDHIINVSEALAGEI</sequence>
<dbReference type="AlphaFoldDB" id="A0A7K3WTY0"/>
<evidence type="ECO:0000259" key="7">
    <source>
        <dbReference type="Pfam" id="PF01895"/>
    </source>
</evidence>
<evidence type="ECO:0000256" key="2">
    <source>
        <dbReference type="ARBA" id="ARBA00022475"/>
    </source>
</evidence>
<feature type="transmembrane region" description="Helical" evidence="6">
    <location>
        <begin position="137"/>
        <end position="155"/>
    </location>
</feature>
<organism evidence="8 9">
    <name type="scientific">Cryomorpha ignava</name>
    <dbReference type="NCBI Taxonomy" id="101383"/>
    <lineage>
        <taxon>Bacteria</taxon>
        <taxon>Pseudomonadati</taxon>
        <taxon>Bacteroidota</taxon>
        <taxon>Flavobacteriia</taxon>
        <taxon>Flavobacteriales</taxon>
        <taxon>Cryomorphaceae</taxon>
        <taxon>Cryomorpha</taxon>
    </lineage>
</organism>
<evidence type="ECO:0000256" key="1">
    <source>
        <dbReference type="ARBA" id="ARBA00004651"/>
    </source>
</evidence>
<dbReference type="EMBL" id="JAAGVY010000036">
    <property type="protein sequence ID" value="NEN24954.1"/>
    <property type="molecule type" value="Genomic_DNA"/>
</dbReference>
<keyword evidence="2" id="KW-1003">Cell membrane</keyword>
<evidence type="ECO:0000256" key="5">
    <source>
        <dbReference type="ARBA" id="ARBA00023136"/>
    </source>
</evidence>
<dbReference type="Gene3D" id="1.20.58.220">
    <property type="entry name" value="Phosphate transport system protein phou homolog 2, domain 2"/>
    <property type="match status" value="1"/>
</dbReference>
<evidence type="ECO:0000256" key="4">
    <source>
        <dbReference type="ARBA" id="ARBA00022989"/>
    </source>
</evidence>
<evidence type="ECO:0000313" key="9">
    <source>
        <dbReference type="Proteomes" id="UP000486602"/>
    </source>
</evidence>
<dbReference type="InterPro" id="IPR003841">
    <property type="entry name" value="Na/Pi_transpt"/>
</dbReference>
<keyword evidence="5 6" id="KW-0472">Membrane</keyword>
<dbReference type="SUPFAM" id="SSF109755">
    <property type="entry name" value="PhoU-like"/>
    <property type="match status" value="1"/>
</dbReference>